<organism evidence="2 3">
    <name type="scientific">Chania multitudinisentens RB-25</name>
    <dbReference type="NCBI Taxonomy" id="1441930"/>
    <lineage>
        <taxon>Bacteria</taxon>
        <taxon>Pseudomonadati</taxon>
        <taxon>Pseudomonadota</taxon>
        <taxon>Gammaproteobacteria</taxon>
        <taxon>Enterobacterales</taxon>
        <taxon>Yersiniaceae</taxon>
        <taxon>Chania</taxon>
    </lineage>
</organism>
<keyword evidence="1" id="KW-0175">Coiled coil</keyword>
<accession>W0LKA7</accession>
<dbReference type="Proteomes" id="UP000019030">
    <property type="component" value="Chromosome"/>
</dbReference>
<protein>
    <recommendedName>
        <fullName evidence="4">Competence protein CoiA</fullName>
    </recommendedName>
</protein>
<evidence type="ECO:0000313" key="2">
    <source>
        <dbReference type="EMBL" id="AHG22767.1"/>
    </source>
</evidence>
<reference evidence="2 3" key="1">
    <citation type="submission" date="2014-01" db="EMBL/GenBank/DDBJ databases">
        <title>Isolation of Serratia multitudinisentens RB-25 from Ex-Landfill site.</title>
        <authorList>
            <person name="Robson E.H.J."/>
        </authorList>
    </citation>
    <scope>NUCLEOTIDE SEQUENCE [LARGE SCALE GENOMIC DNA]</scope>
    <source>
        <strain evidence="2 3">RB-25</strain>
    </source>
</reference>
<feature type="coiled-coil region" evidence="1">
    <location>
        <begin position="185"/>
        <end position="217"/>
    </location>
</feature>
<sequence>MLLEYAIDKDSTKIVHIDEVPNGIKCNCICKACNDELIAKNGGKQKKHHFAHANIEESRSCLMTQLHLAVQYYFLSLKEITIPSVYFEYKGKMLRTKNKKVFIKSSQIEKSVGKYIADIIVNTDAEQYFIEICVTHKCELGKIDFYKENKINSVELTFNQSENRELNEWIDRLKSNEIPLEWFFYQEKENEIFNYEKNLAREENELKKKRVKKVEASIHKLITSKKVFLPSITHELVYSHGNEKFTETVLVYTKKTKVLDKISIIKKEQDFIILKGSIINGEVEYVIWIIYSISDKKPDILKSANDSVIIRRYPKQQDTPEWEWLRHPSLERKKANLLSSFINVCQKKIELRSRRIYISNLLKNLSEEYLNKKDILFQKDYGVWRKWLTKNNLFTPREGLKNPKIPVPLKSRRDYPFLWMFQRWHVLVISELIDIIDNISIGSRISAQNLFEELARKFPLHQVFFELENIAEFRTVQVYERNLIYKNLIILESLEPFCFLGTIKIDDYGVTRLASLKNTLRS</sequence>
<dbReference type="AlphaFoldDB" id="W0LKA7"/>
<dbReference type="PATRIC" id="fig|1441930.4.peg.2455"/>
<dbReference type="HOGENOM" id="CLU_508927_0_0_6"/>
<dbReference type="KEGG" id="sfo:Z042_12335"/>
<dbReference type="EMBL" id="CP007044">
    <property type="protein sequence ID" value="AHG22767.1"/>
    <property type="molecule type" value="Genomic_DNA"/>
</dbReference>
<keyword evidence="3" id="KW-1185">Reference proteome</keyword>
<gene>
    <name evidence="2" type="ORF">Z042_12335</name>
</gene>
<dbReference type="STRING" id="1441930.Z042_12335"/>
<evidence type="ECO:0008006" key="4">
    <source>
        <dbReference type="Google" id="ProtNLM"/>
    </source>
</evidence>
<dbReference type="eggNOG" id="COG4469">
    <property type="taxonomic scope" value="Bacteria"/>
</dbReference>
<proteinExistence type="predicted"/>
<evidence type="ECO:0000313" key="3">
    <source>
        <dbReference type="Proteomes" id="UP000019030"/>
    </source>
</evidence>
<evidence type="ECO:0000256" key="1">
    <source>
        <dbReference type="SAM" id="Coils"/>
    </source>
</evidence>
<dbReference type="RefSeq" id="WP_024912842.1">
    <property type="nucleotide sequence ID" value="NZ_CP007044.2"/>
</dbReference>
<name>W0LKA7_9GAMM</name>
<dbReference type="OrthoDB" id="9134102at2"/>
<reference evidence="2 3" key="2">
    <citation type="submission" date="2015-03" db="EMBL/GenBank/DDBJ databases">
        <authorList>
            <person name="Chan K.-G."/>
        </authorList>
    </citation>
    <scope>NUCLEOTIDE SEQUENCE [LARGE SCALE GENOMIC DNA]</scope>
    <source>
        <strain evidence="2 3">RB-25</strain>
    </source>
</reference>